<feature type="transmembrane region" description="Helical" evidence="6">
    <location>
        <begin position="188"/>
        <end position="213"/>
    </location>
</feature>
<proteinExistence type="predicted"/>
<comment type="subcellular location">
    <subcellularLocation>
        <location evidence="1">Cell membrane</location>
        <topology evidence="1">Multi-pass membrane protein</topology>
    </subcellularLocation>
</comment>
<keyword evidence="8" id="KW-1185">Reference proteome</keyword>
<feature type="transmembrane region" description="Helical" evidence="6">
    <location>
        <begin position="115"/>
        <end position="136"/>
    </location>
</feature>
<organism evidence="7 8">
    <name type="scientific">Cohnella faecalis</name>
    <dbReference type="NCBI Taxonomy" id="2315694"/>
    <lineage>
        <taxon>Bacteria</taxon>
        <taxon>Bacillati</taxon>
        <taxon>Bacillota</taxon>
        <taxon>Bacilli</taxon>
        <taxon>Bacillales</taxon>
        <taxon>Paenibacillaceae</taxon>
        <taxon>Cohnella</taxon>
    </lineage>
</organism>
<dbReference type="NCBIfam" id="TIGR02737">
    <property type="entry name" value="caa3_CtaG"/>
    <property type="match status" value="1"/>
</dbReference>
<evidence type="ECO:0000256" key="4">
    <source>
        <dbReference type="ARBA" id="ARBA00022989"/>
    </source>
</evidence>
<reference evidence="7 8" key="1">
    <citation type="submission" date="2018-09" db="EMBL/GenBank/DDBJ databases">
        <title>Cohnella cavernae sp. nov., isolated from a karst cave.</title>
        <authorList>
            <person name="Zhu H."/>
        </authorList>
    </citation>
    <scope>NUCLEOTIDE SEQUENCE [LARGE SCALE GENOMIC DNA]</scope>
    <source>
        <strain evidence="7 8">K2E09-144</strain>
    </source>
</reference>
<evidence type="ECO:0000256" key="2">
    <source>
        <dbReference type="ARBA" id="ARBA00022475"/>
    </source>
</evidence>
<dbReference type="AlphaFoldDB" id="A0A398CJC8"/>
<sequence>MWGLEYFSFRDLWSPLFMAFMMAVAILYTFAVGPWREKFAGSEDVPFKRQFSFLLAIFLLYMTQGGPLSLLGHLMFSFHMTNMAISYVIVPPLLLYGIPAWLWRWMFGRAFWRPLRFLMNPLVGLFMFNLVFSVYHMPGNHDYIMTHYSVHTAYYVLLLISAMIMWWHIHCPVPEWARLTPLWRLGYIFVNGLLLTPACVLIIFANTSLFSVYNDPEVWTKAMGYCVSGDPAALLAKFEGGPAFFNLLSPRDDQQLGGIIMKLVQEFVNVGALFVVFMGWYRSERAKEDDVSGSEATVAPVV</sequence>
<accession>A0A398CJC8</accession>
<dbReference type="InterPro" id="IPR019108">
    <property type="entry name" value="Caa3_assmbl_CtaG-rel"/>
</dbReference>
<evidence type="ECO:0000256" key="6">
    <source>
        <dbReference type="SAM" id="Phobius"/>
    </source>
</evidence>
<feature type="transmembrane region" description="Helical" evidence="6">
    <location>
        <begin position="84"/>
        <end position="103"/>
    </location>
</feature>
<dbReference type="Proteomes" id="UP000266340">
    <property type="component" value="Unassembled WGS sequence"/>
</dbReference>
<dbReference type="OrthoDB" id="128422at2"/>
<keyword evidence="3 6" id="KW-0812">Transmembrane</keyword>
<dbReference type="Pfam" id="PF09678">
    <property type="entry name" value="Caa3_CtaG"/>
    <property type="match status" value="1"/>
</dbReference>
<feature type="transmembrane region" description="Helical" evidence="6">
    <location>
        <begin position="148"/>
        <end position="167"/>
    </location>
</feature>
<protein>
    <submittedName>
        <fullName evidence="7">Cytochrome c oxidase assembly factor CtaG</fullName>
    </submittedName>
</protein>
<evidence type="ECO:0000256" key="1">
    <source>
        <dbReference type="ARBA" id="ARBA00004651"/>
    </source>
</evidence>
<evidence type="ECO:0000256" key="5">
    <source>
        <dbReference type="ARBA" id="ARBA00023136"/>
    </source>
</evidence>
<evidence type="ECO:0000256" key="3">
    <source>
        <dbReference type="ARBA" id="ARBA00022692"/>
    </source>
</evidence>
<dbReference type="EMBL" id="QXJM01000039">
    <property type="protein sequence ID" value="RIE02232.1"/>
    <property type="molecule type" value="Genomic_DNA"/>
</dbReference>
<feature type="transmembrane region" description="Helical" evidence="6">
    <location>
        <begin position="12"/>
        <end position="32"/>
    </location>
</feature>
<keyword evidence="5 6" id="KW-0472">Membrane</keyword>
<feature type="transmembrane region" description="Helical" evidence="6">
    <location>
        <begin position="53"/>
        <end position="78"/>
    </location>
</feature>
<evidence type="ECO:0000313" key="8">
    <source>
        <dbReference type="Proteomes" id="UP000266340"/>
    </source>
</evidence>
<evidence type="ECO:0000313" key="7">
    <source>
        <dbReference type="EMBL" id="RIE02232.1"/>
    </source>
</evidence>
<gene>
    <name evidence="7" type="primary">ctaG</name>
    <name evidence="7" type="ORF">D3H35_15975</name>
</gene>
<name>A0A398CJC8_9BACL</name>
<dbReference type="InterPro" id="IPR014108">
    <property type="entry name" value="Caa3-assmbl_CtaG"/>
</dbReference>
<keyword evidence="4 6" id="KW-1133">Transmembrane helix</keyword>
<dbReference type="GO" id="GO:0005886">
    <property type="term" value="C:plasma membrane"/>
    <property type="evidence" value="ECO:0007669"/>
    <property type="project" value="UniProtKB-SubCell"/>
</dbReference>
<keyword evidence="2" id="KW-1003">Cell membrane</keyword>
<comment type="caution">
    <text evidence="7">The sequence shown here is derived from an EMBL/GenBank/DDBJ whole genome shotgun (WGS) entry which is preliminary data.</text>
</comment>
<dbReference type="RefSeq" id="WP_119150273.1">
    <property type="nucleotide sequence ID" value="NZ_QXJM01000039.1"/>
</dbReference>